<feature type="chain" id="PRO_5039450988" evidence="4">
    <location>
        <begin position="20"/>
        <end position="209"/>
    </location>
</feature>
<dbReference type="InterPro" id="IPR023365">
    <property type="entry name" value="Sortase_dom-sf"/>
</dbReference>
<reference evidence="5 6" key="1">
    <citation type="journal article" date="2003" name="Int. J. Syst. Evol. Microbiol.">
        <title>Halobacillus salinus sp. nov., isolated from a salt lake on the coast of the East Sea in Korea.</title>
        <authorList>
            <person name="Yoon J.H."/>
            <person name="Kang K.H."/>
            <person name="Park Y.H."/>
        </authorList>
    </citation>
    <scope>NUCLEOTIDE SEQUENCE [LARGE SCALE GENOMIC DNA]</scope>
    <source>
        <strain evidence="5 6">HSL-3</strain>
    </source>
</reference>
<evidence type="ECO:0000256" key="1">
    <source>
        <dbReference type="ARBA" id="ARBA00022801"/>
    </source>
</evidence>
<dbReference type="Pfam" id="PF04203">
    <property type="entry name" value="Sortase"/>
    <property type="match status" value="1"/>
</dbReference>
<evidence type="ECO:0000256" key="2">
    <source>
        <dbReference type="PIRSR" id="PIRSR605754-1"/>
    </source>
</evidence>
<dbReference type="RefSeq" id="WP_135328027.1">
    <property type="nucleotide sequence ID" value="NZ_SRJC01000003.1"/>
</dbReference>
<dbReference type="InterPro" id="IPR042001">
    <property type="entry name" value="Sortase_F"/>
</dbReference>
<dbReference type="InterPro" id="IPR005754">
    <property type="entry name" value="Sortase"/>
</dbReference>
<accession>A0A4Z0GX66</accession>
<evidence type="ECO:0000256" key="3">
    <source>
        <dbReference type="SAM" id="MobiDB-lite"/>
    </source>
</evidence>
<keyword evidence="4" id="KW-0732">Signal</keyword>
<keyword evidence="1" id="KW-0378">Hydrolase</keyword>
<dbReference type="PROSITE" id="PS51257">
    <property type="entry name" value="PROKAR_LIPOPROTEIN"/>
    <property type="match status" value="1"/>
</dbReference>
<comment type="caution">
    <text evidence="5">The sequence shown here is derived from an EMBL/GenBank/DDBJ whole genome shotgun (WGS) entry which is preliminary data.</text>
</comment>
<name>A0A4Z0GX66_9BACI</name>
<gene>
    <name evidence="5" type="ORF">E4663_13700</name>
</gene>
<dbReference type="EMBL" id="SRJC01000003">
    <property type="protein sequence ID" value="TGB02390.1"/>
    <property type="molecule type" value="Genomic_DNA"/>
</dbReference>
<protein>
    <submittedName>
        <fullName evidence="5">Sortase</fullName>
    </submittedName>
</protein>
<dbReference type="Gene3D" id="2.40.260.10">
    <property type="entry name" value="Sortase"/>
    <property type="match status" value="1"/>
</dbReference>
<dbReference type="SUPFAM" id="SSF63817">
    <property type="entry name" value="Sortase"/>
    <property type="match status" value="1"/>
</dbReference>
<feature type="active site" description="Proton donor/acceptor" evidence="2">
    <location>
        <position position="118"/>
    </location>
</feature>
<feature type="signal peptide" evidence="4">
    <location>
        <begin position="1"/>
        <end position="19"/>
    </location>
</feature>
<feature type="active site" description="Acyl-thioester intermediate" evidence="2">
    <location>
        <position position="184"/>
    </location>
</feature>
<dbReference type="AlphaFoldDB" id="A0A4Z0GX66"/>
<evidence type="ECO:0000313" key="6">
    <source>
        <dbReference type="Proteomes" id="UP000297982"/>
    </source>
</evidence>
<dbReference type="Proteomes" id="UP000297982">
    <property type="component" value="Unassembled WGS sequence"/>
</dbReference>
<dbReference type="GO" id="GO:0016787">
    <property type="term" value="F:hydrolase activity"/>
    <property type="evidence" value="ECO:0007669"/>
    <property type="project" value="UniProtKB-KW"/>
</dbReference>
<organism evidence="5 6">
    <name type="scientific">Halobacillus salinus</name>
    <dbReference type="NCBI Taxonomy" id="192814"/>
    <lineage>
        <taxon>Bacteria</taxon>
        <taxon>Bacillati</taxon>
        <taxon>Bacillota</taxon>
        <taxon>Bacilli</taxon>
        <taxon>Bacillales</taxon>
        <taxon>Bacillaceae</taxon>
        <taxon>Halobacillus</taxon>
    </lineage>
</organism>
<feature type="region of interest" description="Disordered" evidence="3">
    <location>
        <begin position="19"/>
        <end position="47"/>
    </location>
</feature>
<dbReference type="CDD" id="cd05829">
    <property type="entry name" value="Sortase_F"/>
    <property type="match status" value="1"/>
</dbReference>
<evidence type="ECO:0000256" key="4">
    <source>
        <dbReference type="SAM" id="SignalP"/>
    </source>
</evidence>
<proteinExistence type="predicted"/>
<keyword evidence="6" id="KW-1185">Reference proteome</keyword>
<evidence type="ECO:0000313" key="5">
    <source>
        <dbReference type="EMBL" id="TGB02390.1"/>
    </source>
</evidence>
<dbReference type="STRING" id="192814.GCA_900166575_03308"/>
<sequence length="209" mass="22688">MRRILFFLIILLAACSTNESPSSATKEPPADEQSQEEATQGLQKKKQGMYADPILKEEDVSVTPVRLEIPSIGVDTSIEKVGTLANGQMGVPEDVQNVAWFEPGAKPGAKGSSVLAGHVGQTEGAAVFYHLQNMEEGDEVKITGESGKELTFVVTGREVFPQNDAPVEDIFGYTARKTLKLITCTGEYIRNNGGHQDRLVVYTELKESS</sequence>